<reference evidence="1" key="1">
    <citation type="submission" date="2016-05" db="EMBL/GenBank/DDBJ databases">
        <authorList>
            <person name="Lavstsen T."/>
            <person name="Jespersen J.S."/>
        </authorList>
    </citation>
    <scope>NUCLEOTIDE SEQUENCE</scope>
    <source>
        <tissue evidence="1">Brain</tissue>
    </source>
</reference>
<protein>
    <submittedName>
        <fullName evidence="1">Si:ch211-249c2.1</fullName>
    </submittedName>
</protein>
<gene>
    <name evidence="1" type="primary">SI:CH211-249C2.1</name>
</gene>
<dbReference type="AlphaFoldDB" id="A0A1A8K7I5"/>
<feature type="non-terminal residue" evidence="1">
    <location>
        <position position="1"/>
    </location>
</feature>
<reference evidence="1" key="2">
    <citation type="submission" date="2016-06" db="EMBL/GenBank/DDBJ databases">
        <title>The genome of a short-lived fish provides insights into sex chromosome evolution and the genetic control of aging.</title>
        <authorList>
            <person name="Reichwald K."/>
            <person name="Felder M."/>
            <person name="Petzold A."/>
            <person name="Koch P."/>
            <person name="Groth M."/>
            <person name="Platzer M."/>
        </authorList>
    </citation>
    <scope>NUCLEOTIDE SEQUENCE</scope>
    <source>
        <tissue evidence="1">Brain</tissue>
    </source>
</reference>
<organism evidence="1">
    <name type="scientific">Nothobranchius kuhntae</name>
    <name type="common">Beira killifish</name>
    <dbReference type="NCBI Taxonomy" id="321403"/>
    <lineage>
        <taxon>Eukaryota</taxon>
        <taxon>Metazoa</taxon>
        <taxon>Chordata</taxon>
        <taxon>Craniata</taxon>
        <taxon>Vertebrata</taxon>
        <taxon>Euteleostomi</taxon>
        <taxon>Actinopterygii</taxon>
        <taxon>Neopterygii</taxon>
        <taxon>Teleostei</taxon>
        <taxon>Neoteleostei</taxon>
        <taxon>Acanthomorphata</taxon>
        <taxon>Ovalentaria</taxon>
        <taxon>Atherinomorphae</taxon>
        <taxon>Cyprinodontiformes</taxon>
        <taxon>Nothobranchiidae</taxon>
        <taxon>Nothobranchius</taxon>
    </lineage>
</organism>
<proteinExistence type="predicted"/>
<sequence>TVASITPMGVARTCQKIHQLMGSFSWTTCMGLLEQSGRKTWTLFSPVWEKMFTLLTSMSWPPGGIHKSTCCVACRRAAGFIDSGFWWRTQEETLSSSWEIAAASLC</sequence>
<evidence type="ECO:0000313" key="1">
    <source>
        <dbReference type="EMBL" id="SBR27634.1"/>
    </source>
</evidence>
<accession>A0A1A8K7I5</accession>
<dbReference type="EMBL" id="HAEE01007584">
    <property type="protein sequence ID" value="SBR27634.1"/>
    <property type="molecule type" value="Transcribed_RNA"/>
</dbReference>
<name>A0A1A8K7I5_NOTKU</name>